<feature type="transmembrane region" description="Helical" evidence="2">
    <location>
        <begin position="102"/>
        <end position="122"/>
    </location>
</feature>
<organism evidence="3 4">
    <name type="scientific">Nocardiopsis codii</name>
    <dbReference type="NCBI Taxonomy" id="3065942"/>
    <lineage>
        <taxon>Bacteria</taxon>
        <taxon>Bacillati</taxon>
        <taxon>Actinomycetota</taxon>
        <taxon>Actinomycetes</taxon>
        <taxon>Streptosporangiales</taxon>
        <taxon>Nocardiopsidaceae</taxon>
        <taxon>Nocardiopsis</taxon>
    </lineage>
</organism>
<keyword evidence="4" id="KW-1185">Reference proteome</keyword>
<evidence type="ECO:0008006" key="5">
    <source>
        <dbReference type="Google" id="ProtNLM"/>
    </source>
</evidence>
<reference evidence="3 4" key="1">
    <citation type="submission" date="2023-08" db="EMBL/GenBank/DDBJ databases">
        <authorList>
            <person name="Girao M."/>
            <person name="Carvalho M.F."/>
        </authorList>
    </citation>
    <scope>NUCLEOTIDE SEQUENCE [LARGE SCALE GENOMIC DNA]</scope>
    <source>
        <strain evidence="3 4">CT-R113</strain>
    </source>
</reference>
<sequence>MTRTLLALKLRLLRNGPHNERAFSLVTGLILAALVIAGAFLTTHGVIHEGWIAVALTVWGGMWLFGPLAQPRHDPSVISREWWRGCPLRPWRLARALSWTELLGIGPLITLACLSSLVMLAAPGGTAAVTAAIAAALAQLYLLIWAGKTVAALAGWLLQTRAGVTLAAVQTAIMLALSFAGWVPVAAWLLPRLGEGDTALVTPTAGRLPEPMIDVLAALPTGWGYGAAIAARDGGGAGSVLLPLAALLALGALAQLCWIALTVRALRRPPRQATWRRPAVPGRWLFLPFTTPQVAAVVSRELATWRRDPARSVELRSAWLTPLLMALIIASTDWSWALPLAGPAAALFGAMVAINTYALDGTALWQLLTTPGALKADVRGRMVAWALLFGLPSIALAAVLWAVTGSWLGGAAVGGAIAAAAAGCAGAPLLAVVVPAVGTDARDRIYPGQQAGDPTGGQMTIFPVVLLVALLPGVFGGSWWGSVLAAVLLAAVVLGVSPALTVRLLQQRGTGLLDAMISRDTAALRSAAGTRSPLTRPLETRSHNRPGGLHELRRRAASHREHSWANPSPPPAIADVIRPTTDCAPPRPGAAQRVGEDPVPPHVHLVDAEVDVGV</sequence>
<proteinExistence type="predicted"/>
<feature type="transmembrane region" description="Helical" evidence="2">
    <location>
        <begin position="240"/>
        <end position="261"/>
    </location>
</feature>
<feature type="transmembrane region" description="Helical" evidence="2">
    <location>
        <begin position="21"/>
        <end position="44"/>
    </location>
</feature>
<feature type="region of interest" description="Disordered" evidence="1">
    <location>
        <begin position="528"/>
        <end position="601"/>
    </location>
</feature>
<evidence type="ECO:0000313" key="3">
    <source>
        <dbReference type="EMBL" id="MEE2040868.1"/>
    </source>
</evidence>
<feature type="transmembrane region" description="Helical" evidence="2">
    <location>
        <begin position="459"/>
        <end position="477"/>
    </location>
</feature>
<comment type="caution">
    <text evidence="3">The sequence shown here is derived from an EMBL/GenBank/DDBJ whole genome shotgun (WGS) entry which is preliminary data.</text>
</comment>
<feature type="transmembrane region" description="Helical" evidence="2">
    <location>
        <begin position="483"/>
        <end position="505"/>
    </location>
</feature>
<evidence type="ECO:0000313" key="4">
    <source>
        <dbReference type="Proteomes" id="UP001356095"/>
    </source>
</evidence>
<feature type="transmembrane region" description="Helical" evidence="2">
    <location>
        <begin position="50"/>
        <end position="69"/>
    </location>
</feature>
<evidence type="ECO:0000256" key="2">
    <source>
        <dbReference type="SAM" id="Phobius"/>
    </source>
</evidence>
<gene>
    <name evidence="3" type="ORF">Q8791_26975</name>
</gene>
<keyword evidence="2" id="KW-0812">Transmembrane</keyword>
<feature type="transmembrane region" description="Helical" evidence="2">
    <location>
        <begin position="415"/>
        <end position="438"/>
    </location>
</feature>
<dbReference type="EMBL" id="JAUZMY010000036">
    <property type="protein sequence ID" value="MEE2040868.1"/>
    <property type="molecule type" value="Genomic_DNA"/>
</dbReference>
<feature type="transmembrane region" description="Helical" evidence="2">
    <location>
        <begin position="128"/>
        <end position="146"/>
    </location>
</feature>
<name>A0ABU7KF75_9ACTN</name>
<feature type="transmembrane region" description="Helical" evidence="2">
    <location>
        <begin position="382"/>
        <end position="403"/>
    </location>
</feature>
<keyword evidence="2" id="KW-0472">Membrane</keyword>
<protein>
    <recommendedName>
        <fullName evidence="5">ABC-2 type transport system permease protein</fullName>
    </recommendedName>
</protein>
<evidence type="ECO:0000256" key="1">
    <source>
        <dbReference type="SAM" id="MobiDB-lite"/>
    </source>
</evidence>
<keyword evidence="2" id="KW-1133">Transmembrane helix</keyword>
<feature type="transmembrane region" description="Helical" evidence="2">
    <location>
        <begin position="344"/>
        <end position="370"/>
    </location>
</feature>
<feature type="transmembrane region" description="Helical" evidence="2">
    <location>
        <begin position="167"/>
        <end position="190"/>
    </location>
</feature>
<dbReference type="Proteomes" id="UP001356095">
    <property type="component" value="Unassembled WGS sequence"/>
</dbReference>
<accession>A0ABU7KF75</accession>
<dbReference type="RefSeq" id="WP_330094632.1">
    <property type="nucleotide sequence ID" value="NZ_JAUZMY010000036.1"/>
</dbReference>
<feature type="transmembrane region" description="Helical" evidence="2">
    <location>
        <begin position="317"/>
        <end position="338"/>
    </location>
</feature>